<name>A0A076G5A1_9CAUD</name>
<sequence length="107" mass="12064">MSTTLCSGRGLGQYSTLVVDVCYVSEQVKEEAIKAILEEFGINKPHTYSFTKESCGYWFLREINPSHYQLTQTAIAEMAESGGIKEYVDSNPRTSDYIIVKLEELLV</sequence>
<evidence type="ECO:0000313" key="1">
    <source>
        <dbReference type="EMBL" id="AII27088.1"/>
    </source>
</evidence>
<dbReference type="EMBL" id="KM224878">
    <property type="protein sequence ID" value="AII27088.1"/>
    <property type="molecule type" value="Genomic_DNA"/>
</dbReference>
<protein>
    <submittedName>
        <fullName evidence="1">Uncharacterized protein</fullName>
    </submittedName>
</protein>
<accession>A0A076G5A1</accession>
<evidence type="ECO:0000313" key="2">
    <source>
        <dbReference type="Proteomes" id="UP000028661"/>
    </source>
</evidence>
<organism evidence="1 2">
    <name type="scientific">Vibrio phage ICP2_2011_A</name>
    <dbReference type="NCBI Taxonomy" id="1529057"/>
    <lineage>
        <taxon>Viruses</taxon>
        <taxon>Duplodnaviria</taxon>
        <taxon>Heunggongvirae</taxon>
        <taxon>Uroviricota</taxon>
        <taxon>Caudoviricetes</taxon>
        <taxon>Zobellviridae</taxon>
        <taxon>Icepovirus</taxon>
        <taxon>Icepovirus bengalense</taxon>
    </lineage>
</organism>
<reference evidence="2" key="1">
    <citation type="journal article" date="2014" name="Elife">
        <title>Evolutionary consequences of intra-patient phage predation on microbial populations.</title>
        <authorList>
            <person name="Seed K.D."/>
            <person name="Yen M."/>
            <person name="Shapiro B.J."/>
            <person name="Hilaire I.J."/>
            <person name="Charles R.C."/>
            <person name="Teng J.E."/>
            <person name="Ivers L.C."/>
            <person name="Boncy J."/>
            <person name="Harris J.B."/>
            <person name="Camilli A."/>
        </authorList>
    </citation>
    <scope>NUCLEOTIDE SEQUENCE [LARGE SCALE GENOMIC DNA]</scope>
</reference>
<dbReference type="Proteomes" id="UP000028661">
    <property type="component" value="Segment"/>
</dbReference>
<gene>
    <name evidence="1" type="ORF">ICP22011A_0044</name>
</gene>
<proteinExistence type="predicted"/>